<reference evidence="2 3" key="1">
    <citation type="submission" date="2024-11" db="EMBL/GenBank/DDBJ databases">
        <title>Chromosome-level genome assembly of the freshwater bivalve Anodonta woodiana.</title>
        <authorList>
            <person name="Chen X."/>
        </authorList>
    </citation>
    <scope>NUCLEOTIDE SEQUENCE [LARGE SCALE GENOMIC DNA]</scope>
    <source>
        <strain evidence="2">MN2024</strain>
        <tissue evidence="2">Gills</tissue>
    </source>
</reference>
<dbReference type="EMBL" id="JBJQND010000010">
    <property type="protein sequence ID" value="KAL3863503.1"/>
    <property type="molecule type" value="Genomic_DNA"/>
</dbReference>
<evidence type="ECO:0000313" key="2">
    <source>
        <dbReference type="EMBL" id="KAL3863503.1"/>
    </source>
</evidence>
<dbReference type="AlphaFoldDB" id="A0ABD3VSH8"/>
<evidence type="ECO:0000256" key="1">
    <source>
        <dbReference type="SAM" id="MobiDB-lite"/>
    </source>
</evidence>
<keyword evidence="3" id="KW-1185">Reference proteome</keyword>
<gene>
    <name evidence="2" type="ORF">ACJMK2_005257</name>
</gene>
<evidence type="ECO:0000313" key="3">
    <source>
        <dbReference type="Proteomes" id="UP001634394"/>
    </source>
</evidence>
<feature type="region of interest" description="Disordered" evidence="1">
    <location>
        <begin position="59"/>
        <end position="93"/>
    </location>
</feature>
<proteinExistence type="predicted"/>
<feature type="non-terminal residue" evidence="2">
    <location>
        <position position="743"/>
    </location>
</feature>
<name>A0ABD3VSH8_SINWO</name>
<protein>
    <submittedName>
        <fullName evidence="2">Uncharacterized protein</fullName>
    </submittedName>
</protein>
<feature type="non-terminal residue" evidence="2">
    <location>
        <position position="1"/>
    </location>
</feature>
<dbReference type="Proteomes" id="UP001634394">
    <property type="component" value="Unassembled WGS sequence"/>
</dbReference>
<accession>A0ABD3VSH8</accession>
<organism evidence="2 3">
    <name type="scientific">Sinanodonta woodiana</name>
    <name type="common">Chinese pond mussel</name>
    <name type="synonym">Anodonta woodiana</name>
    <dbReference type="NCBI Taxonomy" id="1069815"/>
    <lineage>
        <taxon>Eukaryota</taxon>
        <taxon>Metazoa</taxon>
        <taxon>Spiralia</taxon>
        <taxon>Lophotrochozoa</taxon>
        <taxon>Mollusca</taxon>
        <taxon>Bivalvia</taxon>
        <taxon>Autobranchia</taxon>
        <taxon>Heteroconchia</taxon>
        <taxon>Palaeoheterodonta</taxon>
        <taxon>Unionida</taxon>
        <taxon>Unionoidea</taxon>
        <taxon>Unionidae</taxon>
        <taxon>Unioninae</taxon>
        <taxon>Sinanodonta</taxon>
    </lineage>
</organism>
<sequence>ATPTAASLIQASTTAPTIQSSTNAVSTTPSTATVASTSQFSTNDTSTTQSLTNVYTTQSSTIPASTTQASTASPTTTNSIRVEPATQFSTTASPTTQFTTAALSKTNSSATGTYTTQSLVNVTFSAQSSKTAVETQCSTAAQTTQSSSTASATTQSSIIPVSTPMNSTIMSKGFNMLYLCVLDLSTLQCPAEMFKMLIYTNCSGPYNHLQNPSVRILDGCRVYEDLLQCIAFHMMMSGNNMCTVELINHMFLYQYSSFLTRSNGTFLANCTATDIALLQAEVPGQSSQEMCSSISTMRFYMNYVACPLIFSVNLTVEVQCGIVFGILNGIQSFFHGYGFNCEFTQLMSTVSNHEQNSTIPNKLLPSYLLKSLHTCRDVYSNGSLNSNSRLQCAQILANYSCPVVESLKPLINIRNTTVYTSDLKCSTYQSLLLCGLQIANSMDFETVVNCRHGELEILFERVEMDNYALLSNSLPGGLDPVHCSNYSSLFNIKLKLDLEWLESLNNVSSPEYVGMIQKIQQSIDQLVYETFLSDFVSEVKVIQIGWSGLITSMQTDVNLTMKMKSTARMEPDAALGTLISAILNFISINPSQEIIQTINILSISLQSVYSEPSICTPERFKDLEGTVCHQFVNLSLLTDERELCRMYIDMLKCFRLHMLLYHEGDCTFTRIDRIMMATYNNVFRKKEGFIRSHCNSYFNLTSEEHILPAEGAICSSADMIQHVMSQCNANKVNMTTLDTEAYA</sequence>
<comment type="caution">
    <text evidence="2">The sequence shown here is derived from an EMBL/GenBank/DDBJ whole genome shotgun (WGS) entry which is preliminary data.</text>
</comment>